<dbReference type="CDD" id="cd06581">
    <property type="entry name" value="TM_PBP1_LivM_like"/>
    <property type="match status" value="1"/>
</dbReference>
<dbReference type="InterPro" id="IPR043428">
    <property type="entry name" value="LivM-like"/>
</dbReference>
<proteinExistence type="predicted"/>
<evidence type="ECO:0000256" key="5">
    <source>
        <dbReference type="ARBA" id="ARBA00023136"/>
    </source>
</evidence>
<feature type="transmembrane region" description="Helical" evidence="6">
    <location>
        <begin position="63"/>
        <end position="81"/>
    </location>
</feature>
<comment type="subcellular location">
    <subcellularLocation>
        <location evidence="1">Cell membrane</location>
        <topology evidence="1">Multi-pass membrane protein</topology>
    </subcellularLocation>
</comment>
<feature type="transmembrane region" description="Helical" evidence="6">
    <location>
        <begin position="300"/>
        <end position="318"/>
    </location>
</feature>
<reference evidence="7 8" key="1">
    <citation type="submission" date="2013-01" db="EMBL/GenBank/DDBJ databases">
        <title>The Genome Sequence of Clostridium bolteae 90B8.</title>
        <authorList>
            <consortium name="The Broad Institute Genome Sequencing Platform"/>
            <person name="Earl A."/>
            <person name="Ward D."/>
            <person name="Feldgarden M."/>
            <person name="Gevers D."/>
            <person name="Courvalin P."/>
            <person name="Lambert T."/>
            <person name="Walker B."/>
            <person name="Young S.K."/>
            <person name="Zeng Q."/>
            <person name="Gargeya S."/>
            <person name="Fitzgerald M."/>
            <person name="Haas B."/>
            <person name="Abouelleil A."/>
            <person name="Alvarado L."/>
            <person name="Arachchi H.M."/>
            <person name="Berlin A.M."/>
            <person name="Chapman S.B."/>
            <person name="Dewar J."/>
            <person name="Goldberg J."/>
            <person name="Griggs A."/>
            <person name="Gujja S."/>
            <person name="Hansen M."/>
            <person name="Howarth C."/>
            <person name="Imamovic A."/>
            <person name="Larimer J."/>
            <person name="McCowan C."/>
            <person name="Murphy C."/>
            <person name="Neiman D."/>
            <person name="Pearson M."/>
            <person name="Priest M."/>
            <person name="Roberts A."/>
            <person name="Saif S."/>
            <person name="Shea T."/>
            <person name="Sisk P."/>
            <person name="Sykes S."/>
            <person name="Wortman J."/>
            <person name="Nusbaum C."/>
            <person name="Birren B."/>
        </authorList>
    </citation>
    <scope>NUCLEOTIDE SEQUENCE [LARGE SCALE GENOMIC DNA]</scope>
    <source>
        <strain evidence="7 8">90B8</strain>
    </source>
</reference>
<dbReference type="HOGENOM" id="CLU_031365_2_2_9"/>
<keyword evidence="4 6" id="KW-1133">Transmembrane helix</keyword>
<feature type="transmembrane region" description="Helical" evidence="6">
    <location>
        <begin position="7"/>
        <end position="28"/>
    </location>
</feature>
<comment type="caution">
    <text evidence="7">The sequence shown here is derived from an EMBL/GenBank/DDBJ whole genome shotgun (WGS) entry which is preliminary data.</text>
</comment>
<evidence type="ECO:0000256" key="1">
    <source>
        <dbReference type="ARBA" id="ARBA00004651"/>
    </source>
</evidence>
<feature type="transmembrane region" description="Helical" evidence="6">
    <location>
        <begin position="93"/>
        <end position="115"/>
    </location>
</feature>
<protein>
    <recommendedName>
        <fullName evidence="9">Branched-chain amino acid ABC transporter permease</fullName>
    </recommendedName>
</protein>
<evidence type="ECO:0000313" key="7">
    <source>
        <dbReference type="EMBL" id="ENZ31752.1"/>
    </source>
</evidence>
<feature type="transmembrane region" description="Helical" evidence="6">
    <location>
        <begin position="226"/>
        <end position="250"/>
    </location>
</feature>
<dbReference type="GO" id="GO:0005886">
    <property type="term" value="C:plasma membrane"/>
    <property type="evidence" value="ECO:0007669"/>
    <property type="project" value="UniProtKB-SubCell"/>
</dbReference>
<evidence type="ECO:0000256" key="4">
    <source>
        <dbReference type="ARBA" id="ARBA00022989"/>
    </source>
</evidence>
<evidence type="ECO:0000256" key="2">
    <source>
        <dbReference type="ARBA" id="ARBA00022475"/>
    </source>
</evidence>
<dbReference type="PANTHER" id="PTHR30482:SF10">
    <property type="entry name" value="HIGH-AFFINITY BRANCHED-CHAIN AMINO ACID TRANSPORT PROTEIN BRAE"/>
    <property type="match status" value="1"/>
</dbReference>
<evidence type="ECO:0000313" key="8">
    <source>
        <dbReference type="Proteomes" id="UP000013041"/>
    </source>
</evidence>
<dbReference type="AlphaFoldDB" id="R0AHZ3"/>
<sequence>MGKNKKLLYVIIIAVAVIIPVMMEHNIIFKQSKYIYLLLCLIGIYTIVTSGLDIVFGYTGQISFGHAGFFCIGAYGTVLLTHPDWGLGKYLGITIPPIISIVIVSLLAALVGALLAIPASKLVFHFLALLTIAFNQLVLLVVSNFAGLTNGYIGITRVPSINILGFSFNTIKSKYTYYFLVLFFVVLFLIIKENIVHSRVGRSFIAIRENVTAANGCGVNTSKYKIISFAISAFYVGFAGALYAHMVGFISPDTFVQNTSVIFITMLLFGGSGNLFGPVLGAVVITVIQEGLQSLSDYRMLIYGIFILVIILFQPHGISGMGESLSRAAKRRGGNANA</sequence>
<gene>
    <name evidence="7" type="ORF">HMPREF1097_05557</name>
</gene>
<keyword evidence="3 6" id="KW-0812">Transmembrane</keyword>
<accession>R0AHZ3</accession>
<dbReference type="RefSeq" id="WP_002570829.1">
    <property type="nucleotide sequence ID" value="NZ_KB851141.1"/>
</dbReference>
<keyword evidence="5 6" id="KW-0472">Membrane</keyword>
<name>R0AHZ3_9FIRM</name>
<evidence type="ECO:0008006" key="9">
    <source>
        <dbReference type="Google" id="ProtNLM"/>
    </source>
</evidence>
<evidence type="ECO:0000256" key="3">
    <source>
        <dbReference type="ARBA" id="ARBA00022692"/>
    </source>
</evidence>
<dbReference type="Pfam" id="PF02653">
    <property type="entry name" value="BPD_transp_2"/>
    <property type="match status" value="1"/>
</dbReference>
<organism evidence="7 8">
    <name type="scientific">Enterocloster bolteae 90B8</name>
    <dbReference type="NCBI Taxonomy" id="997897"/>
    <lineage>
        <taxon>Bacteria</taxon>
        <taxon>Bacillati</taxon>
        <taxon>Bacillota</taxon>
        <taxon>Clostridia</taxon>
        <taxon>Lachnospirales</taxon>
        <taxon>Lachnospiraceae</taxon>
        <taxon>Enterocloster</taxon>
    </lineage>
</organism>
<dbReference type="PANTHER" id="PTHR30482">
    <property type="entry name" value="HIGH-AFFINITY BRANCHED-CHAIN AMINO ACID TRANSPORT SYSTEM PERMEASE"/>
    <property type="match status" value="1"/>
</dbReference>
<dbReference type="GO" id="GO:0015658">
    <property type="term" value="F:branched-chain amino acid transmembrane transporter activity"/>
    <property type="evidence" value="ECO:0007669"/>
    <property type="project" value="InterPro"/>
</dbReference>
<feature type="transmembrane region" description="Helical" evidence="6">
    <location>
        <begin position="262"/>
        <end position="288"/>
    </location>
</feature>
<dbReference type="PATRIC" id="fig|997897.5.peg.5833"/>
<keyword evidence="2" id="KW-1003">Cell membrane</keyword>
<feature type="transmembrane region" description="Helical" evidence="6">
    <location>
        <begin position="34"/>
        <end position="56"/>
    </location>
</feature>
<feature type="transmembrane region" description="Helical" evidence="6">
    <location>
        <begin position="175"/>
        <end position="191"/>
    </location>
</feature>
<evidence type="ECO:0000256" key="6">
    <source>
        <dbReference type="SAM" id="Phobius"/>
    </source>
</evidence>
<dbReference type="EMBL" id="AGYG01000035">
    <property type="protein sequence ID" value="ENZ31752.1"/>
    <property type="molecule type" value="Genomic_DNA"/>
</dbReference>
<feature type="transmembrane region" description="Helical" evidence="6">
    <location>
        <begin position="122"/>
        <end position="142"/>
    </location>
</feature>
<dbReference type="Proteomes" id="UP000013041">
    <property type="component" value="Unassembled WGS sequence"/>
</dbReference>
<dbReference type="InterPro" id="IPR001851">
    <property type="entry name" value="ABC_transp_permease"/>
</dbReference>